<reference evidence="2" key="1">
    <citation type="journal article" date="2023" name="Insect Mol. Biol.">
        <title>Genome sequencing provides insights into the evolution of gene families encoding plant cell wall-degrading enzymes in longhorned beetles.</title>
        <authorList>
            <person name="Shin N.R."/>
            <person name="Okamura Y."/>
            <person name="Kirsch R."/>
            <person name="Pauchet Y."/>
        </authorList>
    </citation>
    <scope>NUCLEOTIDE SEQUENCE</scope>
    <source>
        <tissue evidence="2">Midgut</tissue>
    </source>
</reference>
<proteinExistence type="predicted"/>
<dbReference type="AlphaFoldDB" id="A0AAV8YTD3"/>
<feature type="compositionally biased region" description="Polar residues" evidence="1">
    <location>
        <begin position="125"/>
        <end position="134"/>
    </location>
</feature>
<feature type="compositionally biased region" description="Basic and acidic residues" evidence="1">
    <location>
        <begin position="92"/>
        <end position="103"/>
    </location>
</feature>
<name>A0AAV8YTD3_9CUCU</name>
<feature type="compositionally biased region" description="Acidic residues" evidence="1">
    <location>
        <begin position="104"/>
        <end position="113"/>
    </location>
</feature>
<accession>A0AAV8YTD3</accession>
<protein>
    <submittedName>
        <fullName evidence="2">Uncharacterized protein</fullName>
    </submittedName>
</protein>
<feature type="region of interest" description="Disordered" evidence="1">
    <location>
        <begin position="92"/>
        <end position="134"/>
    </location>
</feature>
<comment type="caution">
    <text evidence="2">The sequence shown here is derived from an EMBL/GenBank/DDBJ whole genome shotgun (WGS) entry which is preliminary data.</text>
</comment>
<gene>
    <name evidence="2" type="ORF">NQ318_005842</name>
</gene>
<keyword evidence="3" id="KW-1185">Reference proteome</keyword>
<dbReference type="Proteomes" id="UP001162162">
    <property type="component" value="Unassembled WGS sequence"/>
</dbReference>
<dbReference type="EMBL" id="JAPWTK010000050">
    <property type="protein sequence ID" value="KAJ8954246.1"/>
    <property type="molecule type" value="Genomic_DNA"/>
</dbReference>
<organism evidence="2 3">
    <name type="scientific">Aromia moschata</name>
    <dbReference type="NCBI Taxonomy" id="1265417"/>
    <lineage>
        <taxon>Eukaryota</taxon>
        <taxon>Metazoa</taxon>
        <taxon>Ecdysozoa</taxon>
        <taxon>Arthropoda</taxon>
        <taxon>Hexapoda</taxon>
        <taxon>Insecta</taxon>
        <taxon>Pterygota</taxon>
        <taxon>Neoptera</taxon>
        <taxon>Endopterygota</taxon>
        <taxon>Coleoptera</taxon>
        <taxon>Polyphaga</taxon>
        <taxon>Cucujiformia</taxon>
        <taxon>Chrysomeloidea</taxon>
        <taxon>Cerambycidae</taxon>
        <taxon>Cerambycinae</taxon>
        <taxon>Callichromatini</taxon>
        <taxon>Aromia</taxon>
    </lineage>
</organism>
<evidence type="ECO:0000256" key="1">
    <source>
        <dbReference type="SAM" id="MobiDB-lite"/>
    </source>
</evidence>
<evidence type="ECO:0000313" key="3">
    <source>
        <dbReference type="Proteomes" id="UP001162162"/>
    </source>
</evidence>
<sequence>MIRAIKEENRGLMLELCEEQIFMHINPDQVKLKKRQRKTETEVAELRVKLAQVTKSVVLSNREVRLLRYIELTEEEKEKLKSSAKVAKKLEKLESLGQDREADSSDEDGDNEQDYPSLDSDVASPRNSEPTSLTESMQLVDSILNDSKIDRLVKIDKLESILSAAALLPTDNDPNRCSCNCHAGKLNNGERVLSPTNEYVSSVRDDDPGIVKDNHSNVSTQTLSTGDIVVTKIYFGETKE</sequence>
<evidence type="ECO:0000313" key="2">
    <source>
        <dbReference type="EMBL" id="KAJ8954246.1"/>
    </source>
</evidence>